<feature type="region of interest" description="Disordered" evidence="1">
    <location>
        <begin position="30"/>
        <end position="77"/>
    </location>
</feature>
<dbReference type="Pfam" id="PF07727">
    <property type="entry name" value="RVT_2"/>
    <property type="match status" value="1"/>
</dbReference>
<feature type="compositionally biased region" description="Polar residues" evidence="1">
    <location>
        <begin position="479"/>
        <end position="489"/>
    </location>
</feature>
<keyword evidence="4" id="KW-1185">Reference proteome</keyword>
<reference evidence="3 4" key="1">
    <citation type="submission" date="2024-02" db="EMBL/GenBank/DDBJ databases">
        <authorList>
            <person name="Chen Y."/>
            <person name="Shah S."/>
            <person name="Dougan E. K."/>
            <person name="Thang M."/>
            <person name="Chan C."/>
        </authorList>
    </citation>
    <scope>NUCLEOTIDE SEQUENCE [LARGE SCALE GENOMIC DNA]</scope>
</reference>
<dbReference type="EMBL" id="CAXAMM010032613">
    <property type="protein sequence ID" value="CAK9069988.1"/>
    <property type="molecule type" value="Genomic_DNA"/>
</dbReference>
<feature type="compositionally biased region" description="Basic and acidic residues" evidence="1">
    <location>
        <begin position="490"/>
        <end position="499"/>
    </location>
</feature>
<evidence type="ECO:0000313" key="4">
    <source>
        <dbReference type="Proteomes" id="UP001642464"/>
    </source>
</evidence>
<gene>
    <name evidence="3" type="ORF">SCF082_LOCUS34930</name>
</gene>
<evidence type="ECO:0000259" key="2">
    <source>
        <dbReference type="Pfam" id="PF07727"/>
    </source>
</evidence>
<feature type="domain" description="Reverse transcriptase Ty1/copia-type" evidence="2">
    <location>
        <begin position="195"/>
        <end position="419"/>
    </location>
</feature>
<organism evidence="3 4">
    <name type="scientific">Durusdinium trenchii</name>
    <dbReference type="NCBI Taxonomy" id="1381693"/>
    <lineage>
        <taxon>Eukaryota</taxon>
        <taxon>Sar</taxon>
        <taxon>Alveolata</taxon>
        <taxon>Dinophyceae</taxon>
        <taxon>Suessiales</taxon>
        <taxon>Symbiodiniaceae</taxon>
        <taxon>Durusdinium</taxon>
    </lineage>
</organism>
<evidence type="ECO:0000313" key="3">
    <source>
        <dbReference type="EMBL" id="CAK9069988.1"/>
    </source>
</evidence>
<accession>A0ABP0P1U9</accession>
<feature type="compositionally biased region" description="Polar residues" evidence="1">
    <location>
        <begin position="30"/>
        <end position="39"/>
    </location>
</feature>
<feature type="non-terminal residue" evidence="3">
    <location>
        <position position="810"/>
    </location>
</feature>
<proteinExistence type="predicted"/>
<dbReference type="InterPro" id="IPR013103">
    <property type="entry name" value="RVT_2"/>
</dbReference>
<feature type="region of interest" description="Disordered" evidence="1">
    <location>
        <begin position="471"/>
        <end position="532"/>
    </location>
</feature>
<name>A0ABP0P1U9_9DINO</name>
<protein>
    <recommendedName>
        <fullName evidence="2">Reverse transcriptase Ty1/copia-type domain-containing protein</fullName>
    </recommendedName>
</protein>
<evidence type="ECO:0000256" key="1">
    <source>
        <dbReference type="SAM" id="MobiDB-lite"/>
    </source>
</evidence>
<sequence length="810" mass="90664">MALYRPGRMAQEDFQEMMQEIVPELLQQVLQKKSCSSPDLTDPPPTGEGSSSSSSRGTKRSIESADADGEPVEKRPHEMEEDLLVESATFAMDEIGVCSVELLQSHSMGDVHDGLDHSAKQELVSLFQQGMPCEVLVAAYTQKKAAKEIPVTGNPPEIQKKVDEAKLLEWNTIEGKHAGRVVLGTEADDVRRYLSHRIMGSRYVMTLKVEDDAAPRFKARWCLQGHLGPDLTAKAELGDLQSPTLSQVGRNLIFQLLASHQWEMQLGDIKGAFLSAGNLPQRYKPLYASLPKGGIPGIPDGALIEVLGHVYGLNDSPAAWYKKLSHELIATGFERSRFDSCLYYFRENGKLTGIYGVHVDDCVTGGCGAGYRKAIAQLKQTFEFRKWRTQNGDFCGAQYVQDPKTFEVIMKQERFVQKVKPLHLSRDRSRTREALLNEKEEHDECARLILKARRLGAWKSVWQQVIDTEDLIHDGPEPTNRSPSGTMSDGSKRLRDEHHHGHASAGTPYHAGLENELPGPMPSSSGGKNKIMVPDALLPPGISSLDQWGQCYMSFGKFKDVKTYREVFESKDESMAGYRKFCMSHCESGSAGLKDFVHYMNSRGIEDPDQTVIPGSGIRRRDASSEVSNRVKVEGFPTDLSEVKPGTQVDGPLAEPPEAMVQTEVEELHSELSEAEMPAQKLATESPEVDMLLAEPPEALVQTEVEKLHSELSEAEMPAQKPATESPEVKADMQVVRSPTDVSEALPCVLLNALHRWTCRWQSHQRRWYRQRWKNYTQSSLRQRCQLRSQQQSRLRRTFTLRSSQPSPAR</sequence>
<dbReference type="Proteomes" id="UP001642464">
    <property type="component" value="Unassembled WGS sequence"/>
</dbReference>
<comment type="caution">
    <text evidence="3">The sequence shown here is derived from an EMBL/GenBank/DDBJ whole genome shotgun (WGS) entry which is preliminary data.</text>
</comment>